<accession>A0A835CSU1</accession>
<dbReference type="InterPro" id="IPR026992">
    <property type="entry name" value="DIOX_N"/>
</dbReference>
<evidence type="ECO:0000313" key="4">
    <source>
        <dbReference type="Proteomes" id="UP000639338"/>
    </source>
</evidence>
<dbReference type="AlphaFoldDB" id="A0A835CSU1"/>
<dbReference type="Gene3D" id="2.60.120.330">
    <property type="entry name" value="B-lactam Antibiotic, Isopenicillin N Synthase, Chain"/>
    <property type="match status" value="1"/>
</dbReference>
<feature type="domain" description="Fe2OG dioxygenase" evidence="2">
    <location>
        <begin position="182"/>
        <end position="286"/>
    </location>
</feature>
<name>A0A835CSU1_APHGI</name>
<dbReference type="InterPro" id="IPR005123">
    <property type="entry name" value="Oxoglu/Fe-dep_dioxygenase_dom"/>
</dbReference>
<evidence type="ECO:0000259" key="2">
    <source>
        <dbReference type="PROSITE" id="PS51471"/>
    </source>
</evidence>
<dbReference type="SUPFAM" id="SSF51197">
    <property type="entry name" value="Clavaminate synthase-like"/>
    <property type="match status" value="1"/>
</dbReference>
<proteinExistence type="inferred from homology"/>
<evidence type="ECO:0000256" key="1">
    <source>
        <dbReference type="RuleBase" id="RU003682"/>
    </source>
</evidence>
<organism evidence="3 4">
    <name type="scientific">Aphidius gifuensis</name>
    <name type="common">Parasitoid wasp</name>
    <dbReference type="NCBI Taxonomy" id="684658"/>
    <lineage>
        <taxon>Eukaryota</taxon>
        <taxon>Metazoa</taxon>
        <taxon>Ecdysozoa</taxon>
        <taxon>Arthropoda</taxon>
        <taxon>Hexapoda</taxon>
        <taxon>Insecta</taxon>
        <taxon>Pterygota</taxon>
        <taxon>Neoptera</taxon>
        <taxon>Endopterygota</taxon>
        <taxon>Hymenoptera</taxon>
        <taxon>Apocrita</taxon>
        <taxon>Ichneumonoidea</taxon>
        <taxon>Braconidae</taxon>
        <taxon>Aphidiinae</taxon>
        <taxon>Aphidius</taxon>
    </lineage>
</organism>
<reference evidence="3 4" key="1">
    <citation type="submission" date="2020-08" db="EMBL/GenBank/DDBJ databases">
        <title>Aphidius gifuensis genome sequencing and assembly.</title>
        <authorList>
            <person name="Du Z."/>
        </authorList>
    </citation>
    <scope>NUCLEOTIDE SEQUENCE [LARGE SCALE GENOMIC DNA]</scope>
    <source>
        <strain evidence="3">YNYX2018</strain>
        <tissue evidence="3">Adults</tissue>
    </source>
</reference>
<dbReference type="PANTHER" id="PTHR47990">
    <property type="entry name" value="2-OXOGLUTARATE (2OG) AND FE(II)-DEPENDENT OXYGENASE SUPERFAMILY PROTEIN-RELATED"/>
    <property type="match status" value="1"/>
</dbReference>
<protein>
    <recommendedName>
        <fullName evidence="2">Fe2OG dioxygenase domain-containing protein</fullName>
    </recommendedName>
</protein>
<dbReference type="Pfam" id="PF14226">
    <property type="entry name" value="DIOX_N"/>
    <property type="match status" value="1"/>
</dbReference>
<dbReference type="OrthoDB" id="288590at2759"/>
<dbReference type="InterPro" id="IPR050231">
    <property type="entry name" value="Iron_ascorbate_oxido_reductase"/>
</dbReference>
<evidence type="ECO:0000313" key="3">
    <source>
        <dbReference type="EMBL" id="KAF7991610.1"/>
    </source>
</evidence>
<dbReference type="Proteomes" id="UP000639338">
    <property type="component" value="Unassembled WGS sequence"/>
</dbReference>
<gene>
    <name evidence="3" type="ORF">HCN44_008981</name>
</gene>
<keyword evidence="4" id="KW-1185">Reference proteome</keyword>
<comment type="similarity">
    <text evidence="1">Belongs to the iron/ascorbate-dependent oxidoreductase family.</text>
</comment>
<comment type="caution">
    <text evidence="3">The sequence shown here is derived from an EMBL/GenBank/DDBJ whole genome shotgun (WGS) entry which is preliminary data.</text>
</comment>
<dbReference type="GO" id="GO:0016491">
    <property type="term" value="F:oxidoreductase activity"/>
    <property type="evidence" value="ECO:0007669"/>
    <property type="project" value="UniProtKB-KW"/>
</dbReference>
<dbReference type="PROSITE" id="PS51471">
    <property type="entry name" value="FE2OG_OXY"/>
    <property type="match status" value="1"/>
</dbReference>
<dbReference type="EMBL" id="JACMRX010000004">
    <property type="protein sequence ID" value="KAF7991610.1"/>
    <property type="molecule type" value="Genomic_DNA"/>
</dbReference>
<keyword evidence="1" id="KW-0560">Oxidoreductase</keyword>
<dbReference type="InterPro" id="IPR027443">
    <property type="entry name" value="IPNS-like_sf"/>
</dbReference>
<dbReference type="GO" id="GO:0046872">
    <property type="term" value="F:metal ion binding"/>
    <property type="evidence" value="ECO:0007669"/>
    <property type="project" value="UniProtKB-KW"/>
</dbReference>
<dbReference type="InterPro" id="IPR044861">
    <property type="entry name" value="IPNS-like_FE2OG_OXY"/>
</dbReference>
<sequence>MSCCGPPTILSERRDTLVSKCEIPIIDLGHMGTERCPQKGVLKQVASKLVRALSEKGAAFLVNHGIPECKIKAAYRAFDTFCELPKESRAKFERVPPCDHGYILPEADQYSSEEKESRHEFIVTSIDDALPDEDVPSFRVAVNELTRDFKQLSAMLLTALSIGIDQPPDYFVNKHANILDEGNESALRMMYYPPSCLDKGSTKYGPCCDIGTFTLFAQDAEGGLEIQAPHSQRWGHVGHLPGAILVNSGECLAKWTSQKLSPLKHRVVVPENCRRGRHSIGFFVYPDENVVIDPLDIKIPIPIEEPVICRMQKKKRGVLNAYHHLQRRFRETYAS</sequence>
<keyword evidence="1" id="KW-0479">Metal-binding</keyword>
<keyword evidence="1" id="KW-0408">Iron</keyword>
<dbReference type="Pfam" id="PF03171">
    <property type="entry name" value="2OG-FeII_Oxy"/>
    <property type="match status" value="1"/>
</dbReference>